<name>A0A420SBH0_GIBIN</name>
<dbReference type="Proteomes" id="UP000283569">
    <property type="component" value="Unassembled WGS sequence"/>
</dbReference>
<proteinExistence type="predicted"/>
<protein>
    <submittedName>
        <fullName evidence="2">Uncharacterized protein</fullName>
    </submittedName>
</protein>
<dbReference type="AlphaFoldDB" id="A0A420SBH0"/>
<organism evidence="2 3">
    <name type="scientific">Gibberella intermedia</name>
    <name type="common">Bulb rot disease fungus</name>
    <name type="synonym">Fusarium proliferatum</name>
    <dbReference type="NCBI Taxonomy" id="948311"/>
    <lineage>
        <taxon>Eukaryota</taxon>
        <taxon>Fungi</taxon>
        <taxon>Dikarya</taxon>
        <taxon>Ascomycota</taxon>
        <taxon>Pezizomycotina</taxon>
        <taxon>Sordariomycetes</taxon>
        <taxon>Hypocreomycetidae</taxon>
        <taxon>Hypocreales</taxon>
        <taxon>Nectriaceae</taxon>
        <taxon>Fusarium</taxon>
        <taxon>Fusarium fujikuroi species complex</taxon>
    </lineage>
</organism>
<evidence type="ECO:0000313" key="2">
    <source>
        <dbReference type="EMBL" id="RKL26662.1"/>
    </source>
</evidence>
<evidence type="ECO:0000256" key="1">
    <source>
        <dbReference type="SAM" id="MobiDB-lite"/>
    </source>
</evidence>
<comment type="caution">
    <text evidence="2">The sequence shown here is derived from an EMBL/GenBank/DDBJ whole genome shotgun (WGS) entry which is preliminary data.</text>
</comment>
<dbReference type="EMBL" id="MRDB01000085">
    <property type="protein sequence ID" value="RKL26662.1"/>
    <property type="molecule type" value="Genomic_DNA"/>
</dbReference>
<evidence type="ECO:0000313" key="3">
    <source>
        <dbReference type="Proteomes" id="UP000283569"/>
    </source>
</evidence>
<feature type="region of interest" description="Disordered" evidence="1">
    <location>
        <begin position="1"/>
        <end position="25"/>
    </location>
</feature>
<gene>
    <name evidence="2" type="ORF">BFJ72_g13622</name>
</gene>
<reference evidence="2 3" key="1">
    <citation type="journal article" date="2018" name="Sci. Rep.">
        <title>Characterisation of pathogen-specific regions and novel effector candidates in Fusarium oxysporum f. sp. cepae.</title>
        <authorList>
            <person name="Armitage A.D."/>
            <person name="Taylor A."/>
            <person name="Sobczyk M.K."/>
            <person name="Baxter L."/>
            <person name="Greenfield B.P."/>
            <person name="Bates H.J."/>
            <person name="Wilson F."/>
            <person name="Jackson A.C."/>
            <person name="Ott S."/>
            <person name="Harrison R.J."/>
            <person name="Clarkson J.P."/>
        </authorList>
    </citation>
    <scope>NUCLEOTIDE SEQUENCE [LARGE SCALE GENOMIC DNA]</scope>
    <source>
        <strain evidence="2 3">Fp_A8</strain>
    </source>
</reference>
<accession>A0A420SBH0</accession>
<feature type="compositionally biased region" description="Basic and acidic residues" evidence="1">
    <location>
        <begin position="1"/>
        <end position="14"/>
    </location>
</feature>
<sequence>MEPDIEQAKVEKPNPEQPKPGTEFPDGGLKAWSVVLGSFCGLFVSFGWTNCASWSLSSILRSKSVAGLVTEHCLMDTGPVDVYDVHYGEC</sequence>